<organism evidence="2 3">
    <name type="scientific">Pleurodeles waltl</name>
    <name type="common">Iberian ribbed newt</name>
    <dbReference type="NCBI Taxonomy" id="8319"/>
    <lineage>
        <taxon>Eukaryota</taxon>
        <taxon>Metazoa</taxon>
        <taxon>Chordata</taxon>
        <taxon>Craniata</taxon>
        <taxon>Vertebrata</taxon>
        <taxon>Euteleostomi</taxon>
        <taxon>Amphibia</taxon>
        <taxon>Batrachia</taxon>
        <taxon>Caudata</taxon>
        <taxon>Salamandroidea</taxon>
        <taxon>Salamandridae</taxon>
        <taxon>Pleurodelinae</taxon>
        <taxon>Pleurodeles</taxon>
    </lineage>
</organism>
<feature type="region of interest" description="Disordered" evidence="1">
    <location>
        <begin position="1"/>
        <end position="31"/>
    </location>
</feature>
<dbReference type="Proteomes" id="UP001066276">
    <property type="component" value="Chromosome 2_1"/>
</dbReference>
<dbReference type="AlphaFoldDB" id="A0AAV7VW39"/>
<reference evidence="2" key="1">
    <citation type="journal article" date="2022" name="bioRxiv">
        <title>Sequencing and chromosome-scale assembly of the giantPleurodeles waltlgenome.</title>
        <authorList>
            <person name="Brown T."/>
            <person name="Elewa A."/>
            <person name="Iarovenko S."/>
            <person name="Subramanian E."/>
            <person name="Araus A.J."/>
            <person name="Petzold A."/>
            <person name="Susuki M."/>
            <person name="Suzuki K.-i.T."/>
            <person name="Hayashi T."/>
            <person name="Toyoda A."/>
            <person name="Oliveira C."/>
            <person name="Osipova E."/>
            <person name="Leigh N.D."/>
            <person name="Simon A."/>
            <person name="Yun M.H."/>
        </authorList>
    </citation>
    <scope>NUCLEOTIDE SEQUENCE</scope>
    <source>
        <strain evidence="2">20211129_DDA</strain>
        <tissue evidence="2">Liver</tissue>
    </source>
</reference>
<keyword evidence="3" id="KW-1185">Reference proteome</keyword>
<evidence type="ECO:0000313" key="3">
    <source>
        <dbReference type="Proteomes" id="UP001066276"/>
    </source>
</evidence>
<evidence type="ECO:0000256" key="1">
    <source>
        <dbReference type="SAM" id="MobiDB-lite"/>
    </source>
</evidence>
<feature type="compositionally biased region" description="Basic and acidic residues" evidence="1">
    <location>
        <begin position="15"/>
        <end position="29"/>
    </location>
</feature>
<comment type="caution">
    <text evidence="2">The sequence shown here is derived from an EMBL/GenBank/DDBJ whole genome shotgun (WGS) entry which is preliminary data.</text>
</comment>
<name>A0AAV7VW39_PLEWA</name>
<sequence length="75" mass="8622">MERSGRVQCGRRGRTPRDAAPRSERRATLERGTLGKRVPRLGEPRLSCGWCFCVRKCVYRLFLLSSQYILGHRGT</sequence>
<protein>
    <submittedName>
        <fullName evidence="2">Uncharacterized protein</fullName>
    </submittedName>
</protein>
<dbReference type="EMBL" id="JANPWB010000003">
    <property type="protein sequence ID" value="KAJ1204536.1"/>
    <property type="molecule type" value="Genomic_DNA"/>
</dbReference>
<accession>A0AAV7VW39</accession>
<proteinExistence type="predicted"/>
<evidence type="ECO:0000313" key="2">
    <source>
        <dbReference type="EMBL" id="KAJ1204536.1"/>
    </source>
</evidence>
<gene>
    <name evidence="2" type="ORF">NDU88_008313</name>
</gene>